<feature type="transmembrane region" description="Helical" evidence="6">
    <location>
        <begin position="141"/>
        <end position="163"/>
    </location>
</feature>
<protein>
    <submittedName>
        <fullName evidence="8">Sugar phosphate permease</fullName>
    </submittedName>
</protein>
<feature type="transmembrane region" description="Helical" evidence="6">
    <location>
        <begin position="169"/>
        <end position="191"/>
    </location>
</feature>
<feature type="transmembrane region" description="Helical" evidence="6">
    <location>
        <begin position="275"/>
        <end position="294"/>
    </location>
</feature>
<dbReference type="CDD" id="cd06174">
    <property type="entry name" value="MFS"/>
    <property type="match status" value="1"/>
</dbReference>
<dbReference type="InterPro" id="IPR050189">
    <property type="entry name" value="MFS_Efflux_Transporters"/>
</dbReference>
<evidence type="ECO:0000256" key="3">
    <source>
        <dbReference type="ARBA" id="ARBA00022692"/>
    </source>
</evidence>
<feature type="transmembrane region" description="Helical" evidence="6">
    <location>
        <begin position="306"/>
        <end position="326"/>
    </location>
</feature>
<feature type="transmembrane region" description="Helical" evidence="6">
    <location>
        <begin position="50"/>
        <end position="71"/>
    </location>
</feature>
<dbReference type="SUPFAM" id="SSF103473">
    <property type="entry name" value="MFS general substrate transporter"/>
    <property type="match status" value="1"/>
</dbReference>
<reference evidence="8 9" key="1">
    <citation type="submission" date="2017-10" db="EMBL/GenBank/DDBJ databases">
        <title>Sequencing the genomes of 1000 actinobacteria strains.</title>
        <authorList>
            <person name="Klenk H.-P."/>
        </authorList>
    </citation>
    <scope>NUCLEOTIDE SEQUENCE [LARGE SCALE GENOMIC DNA]</scope>
    <source>
        <strain evidence="8 9">DSM 18966</strain>
    </source>
</reference>
<evidence type="ECO:0000256" key="4">
    <source>
        <dbReference type="ARBA" id="ARBA00022989"/>
    </source>
</evidence>
<gene>
    <name evidence="8" type="ORF">ATL42_2372</name>
</gene>
<keyword evidence="3 6" id="KW-0812">Transmembrane</keyword>
<sequence>MTTADHAPAPLSRALLVWGTAIVAYIVAILHRTSLGVAGIDAVERFHATAAVLSLFVVVQLVVYAAAQIPVGVVLDRLGPRKLIATGAALMAVGQLGMALAESVPLAIVARVLIGAGDAMTFVSLLRLLPSWFSPRRVPLFTQLTGILGQLGQVASALPFVYLLHEGGWTTAFTTVAVVGAVAAVLVVALVRDRPAPPAPGEPHEAPHVVHAPRPDAALVDGVLPDLSLRAVLRTPGSWLGFWTHQLTAFSLTTFVLLWGYPFLVLGQGLTPQEAGALLTLNVIIAIVAGPLLGEFTARRPARRSRMILVIAVLMVVAWASVLVPATPRPMWQLVIFIVLLSLGGPASMMGFDFVRTSNPPGRLGAATGLANMGGFLGALVTTFAIGLVLDVVRPDGRYVLDDFRIALSVIAVPFAVGFVGLLVSRRAVWREMGRLPPARGA</sequence>
<comment type="caution">
    <text evidence="8">The sequence shown here is derived from an EMBL/GenBank/DDBJ whole genome shotgun (WGS) entry which is preliminary data.</text>
</comment>
<feature type="transmembrane region" description="Helical" evidence="6">
    <location>
        <begin position="12"/>
        <end position="30"/>
    </location>
</feature>
<name>A0A2A9E8B1_9MICO</name>
<evidence type="ECO:0000256" key="5">
    <source>
        <dbReference type="ARBA" id="ARBA00023136"/>
    </source>
</evidence>
<evidence type="ECO:0000256" key="2">
    <source>
        <dbReference type="ARBA" id="ARBA00022475"/>
    </source>
</evidence>
<dbReference type="RefSeq" id="WP_169925409.1">
    <property type="nucleotide sequence ID" value="NZ_PDJG01000001.1"/>
</dbReference>
<accession>A0A2A9E8B1</accession>
<evidence type="ECO:0000256" key="1">
    <source>
        <dbReference type="ARBA" id="ARBA00004651"/>
    </source>
</evidence>
<dbReference type="Pfam" id="PF07690">
    <property type="entry name" value="MFS_1"/>
    <property type="match status" value="1"/>
</dbReference>
<comment type="subcellular location">
    <subcellularLocation>
        <location evidence="1">Cell membrane</location>
        <topology evidence="1">Multi-pass membrane protein</topology>
    </subcellularLocation>
</comment>
<dbReference type="GO" id="GO:0022857">
    <property type="term" value="F:transmembrane transporter activity"/>
    <property type="evidence" value="ECO:0007669"/>
    <property type="project" value="InterPro"/>
</dbReference>
<dbReference type="EMBL" id="PDJG01000001">
    <property type="protein sequence ID" value="PFG34462.1"/>
    <property type="molecule type" value="Genomic_DNA"/>
</dbReference>
<feature type="transmembrane region" description="Helical" evidence="6">
    <location>
        <begin position="364"/>
        <end position="386"/>
    </location>
</feature>
<dbReference type="GO" id="GO:0005886">
    <property type="term" value="C:plasma membrane"/>
    <property type="evidence" value="ECO:0007669"/>
    <property type="project" value="UniProtKB-SubCell"/>
</dbReference>
<dbReference type="InterPro" id="IPR036259">
    <property type="entry name" value="MFS_trans_sf"/>
</dbReference>
<keyword evidence="9" id="KW-1185">Reference proteome</keyword>
<evidence type="ECO:0000256" key="6">
    <source>
        <dbReference type="SAM" id="Phobius"/>
    </source>
</evidence>
<dbReference type="InterPro" id="IPR020846">
    <property type="entry name" value="MFS_dom"/>
</dbReference>
<keyword evidence="5 6" id="KW-0472">Membrane</keyword>
<dbReference type="Gene3D" id="1.20.1250.20">
    <property type="entry name" value="MFS general substrate transporter like domains"/>
    <property type="match status" value="2"/>
</dbReference>
<feature type="domain" description="Major facilitator superfamily (MFS) profile" evidence="7">
    <location>
        <begin position="12"/>
        <end position="433"/>
    </location>
</feature>
<evidence type="ECO:0000313" key="8">
    <source>
        <dbReference type="EMBL" id="PFG34462.1"/>
    </source>
</evidence>
<feature type="transmembrane region" description="Helical" evidence="6">
    <location>
        <begin position="332"/>
        <end position="352"/>
    </location>
</feature>
<keyword evidence="4 6" id="KW-1133">Transmembrane helix</keyword>
<keyword evidence="2" id="KW-1003">Cell membrane</keyword>
<feature type="transmembrane region" description="Helical" evidence="6">
    <location>
        <begin position="406"/>
        <end position="425"/>
    </location>
</feature>
<dbReference type="Proteomes" id="UP000225548">
    <property type="component" value="Unassembled WGS sequence"/>
</dbReference>
<feature type="transmembrane region" description="Helical" evidence="6">
    <location>
        <begin position="107"/>
        <end position="129"/>
    </location>
</feature>
<dbReference type="PANTHER" id="PTHR43124">
    <property type="entry name" value="PURINE EFFLUX PUMP PBUE"/>
    <property type="match status" value="1"/>
</dbReference>
<dbReference type="PROSITE" id="PS50850">
    <property type="entry name" value="MFS"/>
    <property type="match status" value="1"/>
</dbReference>
<dbReference type="PANTHER" id="PTHR43124:SF3">
    <property type="entry name" value="CHLORAMPHENICOL EFFLUX PUMP RV0191"/>
    <property type="match status" value="1"/>
</dbReference>
<dbReference type="InterPro" id="IPR011701">
    <property type="entry name" value="MFS"/>
</dbReference>
<evidence type="ECO:0000313" key="9">
    <source>
        <dbReference type="Proteomes" id="UP000225548"/>
    </source>
</evidence>
<dbReference type="AlphaFoldDB" id="A0A2A9E8B1"/>
<organism evidence="8 9">
    <name type="scientific">Sanguibacter antarcticus</name>
    <dbReference type="NCBI Taxonomy" id="372484"/>
    <lineage>
        <taxon>Bacteria</taxon>
        <taxon>Bacillati</taxon>
        <taxon>Actinomycetota</taxon>
        <taxon>Actinomycetes</taxon>
        <taxon>Micrococcales</taxon>
        <taxon>Sanguibacteraceae</taxon>
        <taxon>Sanguibacter</taxon>
    </lineage>
</organism>
<proteinExistence type="predicted"/>
<evidence type="ECO:0000259" key="7">
    <source>
        <dbReference type="PROSITE" id="PS50850"/>
    </source>
</evidence>
<feature type="transmembrane region" description="Helical" evidence="6">
    <location>
        <begin position="240"/>
        <end position="263"/>
    </location>
</feature>